<protein>
    <submittedName>
        <fullName evidence="1">Uncharacterized protein</fullName>
    </submittedName>
</protein>
<proteinExistence type="predicted"/>
<organism evidence="1 2">
    <name type="scientific">Electrophorus voltai</name>
    <dbReference type="NCBI Taxonomy" id="2609070"/>
    <lineage>
        <taxon>Eukaryota</taxon>
        <taxon>Metazoa</taxon>
        <taxon>Chordata</taxon>
        <taxon>Craniata</taxon>
        <taxon>Vertebrata</taxon>
        <taxon>Euteleostomi</taxon>
        <taxon>Actinopterygii</taxon>
        <taxon>Neopterygii</taxon>
        <taxon>Teleostei</taxon>
        <taxon>Ostariophysi</taxon>
        <taxon>Gymnotiformes</taxon>
        <taxon>Gymnotoidei</taxon>
        <taxon>Gymnotidae</taxon>
        <taxon>Electrophorus</taxon>
    </lineage>
</organism>
<dbReference type="AlphaFoldDB" id="A0AAD8ZB67"/>
<feature type="non-terminal residue" evidence="1">
    <location>
        <position position="152"/>
    </location>
</feature>
<dbReference type="Proteomes" id="UP001239994">
    <property type="component" value="Unassembled WGS sequence"/>
</dbReference>
<sequence length="152" mass="16730">GGPVDVALNLTQGMSIMETREDSVVSSHIQPQVIQFPGGDPMLALKLKEVELEIKRQERQMKLLRVWALQLEAWKLSDVVPLKGTIMCDVPVGDDAPVFAAPKEKVVPIVPDPEMPDLMSQKELAVAQRADSTLLHSFTLIDKQGEKATGYT</sequence>
<gene>
    <name evidence="1" type="ORF">P4O66_008837</name>
</gene>
<evidence type="ECO:0000313" key="2">
    <source>
        <dbReference type="Proteomes" id="UP001239994"/>
    </source>
</evidence>
<keyword evidence="2" id="KW-1185">Reference proteome</keyword>
<evidence type="ECO:0000313" key="1">
    <source>
        <dbReference type="EMBL" id="KAK1795771.1"/>
    </source>
</evidence>
<accession>A0AAD8ZB67</accession>
<feature type="non-terminal residue" evidence="1">
    <location>
        <position position="1"/>
    </location>
</feature>
<name>A0AAD8ZB67_9TELE</name>
<dbReference type="EMBL" id="JAROKS010000015">
    <property type="protein sequence ID" value="KAK1795771.1"/>
    <property type="molecule type" value="Genomic_DNA"/>
</dbReference>
<comment type="caution">
    <text evidence="1">The sequence shown here is derived from an EMBL/GenBank/DDBJ whole genome shotgun (WGS) entry which is preliminary data.</text>
</comment>
<reference evidence="1" key="1">
    <citation type="submission" date="2023-03" db="EMBL/GenBank/DDBJ databases">
        <title>Electrophorus voltai genome.</title>
        <authorList>
            <person name="Bian C."/>
        </authorList>
    </citation>
    <scope>NUCLEOTIDE SEQUENCE</scope>
    <source>
        <strain evidence="1">CB-2022</strain>
        <tissue evidence="1">Muscle</tissue>
    </source>
</reference>